<dbReference type="STRING" id="1032488.HMPREF9371_1747"/>
<dbReference type="OrthoDB" id="8900117at2"/>
<evidence type="ECO:0000313" key="1">
    <source>
        <dbReference type="EMBL" id="EGY52008.1"/>
    </source>
</evidence>
<dbReference type="RefSeq" id="WP_009119436.1">
    <property type="nucleotide sequence ID" value="NZ_JH164926.1"/>
</dbReference>
<name>G4CJF7_9NEIS</name>
<comment type="caution">
    <text evidence="1">The sequence shown here is derived from an EMBL/GenBank/DDBJ whole genome shotgun (WGS) entry which is preliminary data.</text>
</comment>
<dbReference type="EMBL" id="AGAY01000061">
    <property type="protein sequence ID" value="EGY52008.1"/>
    <property type="molecule type" value="Genomic_DNA"/>
</dbReference>
<organism evidence="1 2">
    <name type="scientific">Neisseria shayeganii 871</name>
    <dbReference type="NCBI Taxonomy" id="1032488"/>
    <lineage>
        <taxon>Bacteria</taxon>
        <taxon>Pseudomonadati</taxon>
        <taxon>Pseudomonadota</taxon>
        <taxon>Betaproteobacteria</taxon>
        <taxon>Neisseriales</taxon>
        <taxon>Neisseriaceae</taxon>
        <taxon>Neisseria</taxon>
    </lineage>
</organism>
<dbReference type="PATRIC" id="fig|1032488.3.peg.1654"/>
<dbReference type="AlphaFoldDB" id="G4CJF7"/>
<dbReference type="Proteomes" id="UP000003019">
    <property type="component" value="Unassembled WGS sequence"/>
</dbReference>
<proteinExistence type="predicted"/>
<dbReference type="NCBIfam" id="TIGR01611">
    <property type="entry name" value="tail_tube"/>
    <property type="match status" value="1"/>
</dbReference>
<gene>
    <name evidence="1" type="ORF">HMPREF9371_1747</name>
</gene>
<accession>G4CJF7</accession>
<sequence>MSVELNVIYNANLYLNGNTQIGRANEVKLPEIEILQDEHAGLGLAFDINLPKGFKVGEGEISWNSLYADAFNGVYLPFKAQQLMVRGNLQTHNGEGLVKEEPVVVVLTVKFSKVPLGGYKPKERAEWPSTFTCTAGSVKAGGRELLYFDAFANKYRVNGQDQLAQMRRNIGQ</sequence>
<evidence type="ECO:0000313" key="2">
    <source>
        <dbReference type="Proteomes" id="UP000003019"/>
    </source>
</evidence>
<reference evidence="1 2" key="1">
    <citation type="submission" date="2011-05" db="EMBL/GenBank/DDBJ databases">
        <authorList>
            <person name="Muzny D."/>
            <person name="Qin X."/>
            <person name="Deng J."/>
            <person name="Jiang H."/>
            <person name="Liu Y."/>
            <person name="Qu J."/>
            <person name="Song X.-Z."/>
            <person name="Zhang L."/>
            <person name="Thornton R."/>
            <person name="Coyle M."/>
            <person name="Francisco L."/>
            <person name="Jackson L."/>
            <person name="Javaid M."/>
            <person name="Korchina V."/>
            <person name="Kovar C."/>
            <person name="Mata R."/>
            <person name="Mathew T."/>
            <person name="Ngo R."/>
            <person name="Nguyen L."/>
            <person name="Nguyen N."/>
            <person name="Okwuonu G."/>
            <person name="Ongeri F."/>
            <person name="Pham C."/>
            <person name="Simmons D."/>
            <person name="Wilczek-Boney K."/>
            <person name="Hale W."/>
            <person name="Jakkamsetti A."/>
            <person name="Pham P."/>
            <person name="Ruth R."/>
            <person name="San Lucas F."/>
            <person name="Warren J."/>
            <person name="Zhang J."/>
            <person name="Zhao Z."/>
            <person name="Zhou C."/>
            <person name="Zhu D."/>
            <person name="Lee S."/>
            <person name="Bess C."/>
            <person name="Blankenburg K."/>
            <person name="Forbes L."/>
            <person name="Fu Q."/>
            <person name="Gubbala S."/>
            <person name="Hirani K."/>
            <person name="Jayaseelan J.C."/>
            <person name="Lara F."/>
            <person name="Munidasa M."/>
            <person name="Palculict T."/>
            <person name="Patil S."/>
            <person name="Pu L.-L."/>
            <person name="Saada N."/>
            <person name="Tang L."/>
            <person name="Weissenberger G."/>
            <person name="Zhu Y."/>
            <person name="Hemphill L."/>
            <person name="Shang Y."/>
            <person name="Youmans B."/>
            <person name="Ayvaz T."/>
            <person name="Ross M."/>
            <person name="Santibanez J."/>
            <person name="Aqrawi P."/>
            <person name="Gross S."/>
            <person name="Joshi V."/>
            <person name="Fowler G."/>
            <person name="Nazareth L."/>
            <person name="Reid J."/>
            <person name="Worley K."/>
            <person name="Petrosino J."/>
            <person name="Highlander S."/>
            <person name="Gibbs R."/>
        </authorList>
    </citation>
    <scope>NUCLEOTIDE SEQUENCE [LARGE SCALE GENOMIC DNA]</scope>
    <source>
        <strain evidence="1 2">871</strain>
    </source>
</reference>
<dbReference type="Pfam" id="PF04985">
    <property type="entry name" value="Phage_tube"/>
    <property type="match status" value="1"/>
</dbReference>
<protein>
    <submittedName>
        <fullName evidence="1">Phage tail core protein</fullName>
    </submittedName>
</protein>
<keyword evidence="2" id="KW-1185">Reference proteome</keyword>
<dbReference type="InterPro" id="IPR006498">
    <property type="entry name" value="Tail_tube"/>
</dbReference>
<dbReference type="HOGENOM" id="CLU_130297_1_0_4"/>